<organism evidence="1">
    <name type="scientific">marine metagenome</name>
    <dbReference type="NCBI Taxonomy" id="408172"/>
    <lineage>
        <taxon>unclassified sequences</taxon>
        <taxon>metagenomes</taxon>
        <taxon>ecological metagenomes</taxon>
    </lineage>
</organism>
<name>A0A382X7G2_9ZZZZ</name>
<reference evidence="1" key="1">
    <citation type="submission" date="2018-05" db="EMBL/GenBank/DDBJ databases">
        <authorList>
            <person name="Lanie J.A."/>
            <person name="Ng W.-L."/>
            <person name="Kazmierczak K.M."/>
            <person name="Andrzejewski T.M."/>
            <person name="Davidsen T.M."/>
            <person name="Wayne K.J."/>
            <person name="Tettelin H."/>
            <person name="Glass J.I."/>
            <person name="Rusch D."/>
            <person name="Podicherti R."/>
            <person name="Tsui H.-C.T."/>
            <person name="Winkler M.E."/>
        </authorList>
    </citation>
    <scope>NUCLEOTIDE SEQUENCE</scope>
</reference>
<sequence length="181" mass="20640">MLNRTIIISAIVCLTNVLNVQHLKAEDFSQEDFKKMQGRWIGTFTGSFIGDGILTEKGATYISKGTTEWVIPDRMTKWVWTVTKEGEKKPSTTHAGIVYWKESTKEVLGHCVSDDGLNWNEKMTKFGDVVERKRKGTSRKGKFSETEVIDWSNNDAPVSVSTMKFKNEEKTVTKNILKREK</sequence>
<accession>A0A382X7G2</accession>
<evidence type="ECO:0008006" key="2">
    <source>
        <dbReference type="Google" id="ProtNLM"/>
    </source>
</evidence>
<protein>
    <recommendedName>
        <fullName evidence="2">DUF1579 domain-containing protein</fullName>
    </recommendedName>
</protein>
<gene>
    <name evidence="1" type="ORF">METZ01_LOCUS419142</name>
</gene>
<evidence type="ECO:0000313" key="1">
    <source>
        <dbReference type="EMBL" id="SVD66288.1"/>
    </source>
</evidence>
<dbReference type="AlphaFoldDB" id="A0A382X7G2"/>
<proteinExistence type="predicted"/>
<dbReference type="EMBL" id="UINC01165090">
    <property type="protein sequence ID" value="SVD66288.1"/>
    <property type="molecule type" value="Genomic_DNA"/>
</dbReference>